<reference evidence="11" key="1">
    <citation type="journal article" date="2021" name="PeerJ">
        <title>Extensive microbial diversity within the chicken gut microbiome revealed by metagenomics and culture.</title>
        <authorList>
            <person name="Gilroy R."/>
            <person name="Ravi A."/>
            <person name="Getino M."/>
            <person name="Pursley I."/>
            <person name="Horton D.L."/>
            <person name="Alikhan N.F."/>
            <person name="Baker D."/>
            <person name="Gharbi K."/>
            <person name="Hall N."/>
            <person name="Watson M."/>
            <person name="Adriaenssens E.M."/>
            <person name="Foster-Nyarko E."/>
            <person name="Jarju S."/>
            <person name="Secka A."/>
            <person name="Antonio M."/>
            <person name="Oren A."/>
            <person name="Chaudhuri R.R."/>
            <person name="La Ragione R."/>
            <person name="Hildebrand F."/>
            <person name="Pallen M.J."/>
        </authorList>
    </citation>
    <scope>NUCLEOTIDE SEQUENCE</scope>
    <source>
        <strain evidence="11">CHK188-11489</strain>
    </source>
</reference>
<dbReference type="Pfam" id="PF02518">
    <property type="entry name" value="HATPase_c"/>
    <property type="match status" value="1"/>
</dbReference>
<name>A0A9D2FLH1_9FIRM</name>
<dbReference type="GO" id="GO:0000155">
    <property type="term" value="F:phosphorelay sensor kinase activity"/>
    <property type="evidence" value="ECO:0007669"/>
    <property type="project" value="InterPro"/>
</dbReference>
<sequence length="459" mass="49218">MTAQRFFRRYFLTGIGLILLFLVANGVMLLGLSMAIDRVSAFRAPLDELAACVQAEGGGYRVRQAEITALLEGSGLPWAMVLDAEGGVVWSWQLPPSLCLDYTAADVARFSRWYLEDYPVLERVLDGGGLLVVAGDKDRLVRLGLSNLMSLGGVRTMLYGGLGIVAANLLLVVALFWRSTRRMEQSAAPLMEGIGKIAAGQPAALPETGELAPVQKALNRVSAQMARRDAARAEWINGISHDVRTPLSVILGYAGTLAADPALPPAARQQAGMICAQGERLRDLIRDLNLVSQLEYSMQPLQWRHLDPVELARGVLSELLNGGLDSRYVLELQTAGREDTIEGDPALLARALENLVRNSIRHNPGGCTVTVTVDREPETCRFTVQDDGVGMTAAAMERANAGQFEAAQSGAQHGFGLRLVYGIAAAHGGTMACRPVRPTGLEVTITLPAARARDGTAPA</sequence>
<evidence type="ECO:0000256" key="2">
    <source>
        <dbReference type="ARBA" id="ARBA00012438"/>
    </source>
</evidence>
<dbReference type="SUPFAM" id="SSF55874">
    <property type="entry name" value="ATPase domain of HSP90 chaperone/DNA topoisomerase II/histidine kinase"/>
    <property type="match status" value="1"/>
</dbReference>
<evidence type="ECO:0000256" key="6">
    <source>
        <dbReference type="ARBA" id="ARBA00022777"/>
    </source>
</evidence>
<dbReference type="PROSITE" id="PS50109">
    <property type="entry name" value="HIS_KIN"/>
    <property type="match status" value="1"/>
</dbReference>
<evidence type="ECO:0000256" key="7">
    <source>
        <dbReference type="ARBA" id="ARBA00022989"/>
    </source>
</evidence>
<dbReference type="PANTHER" id="PTHR45436">
    <property type="entry name" value="SENSOR HISTIDINE KINASE YKOH"/>
    <property type="match status" value="1"/>
</dbReference>
<keyword evidence="4" id="KW-0808">Transferase</keyword>
<dbReference type="SUPFAM" id="SSF47384">
    <property type="entry name" value="Homodimeric domain of signal transducing histidine kinase"/>
    <property type="match status" value="1"/>
</dbReference>
<dbReference type="EMBL" id="DXBF01000064">
    <property type="protein sequence ID" value="HIZ62727.1"/>
    <property type="molecule type" value="Genomic_DNA"/>
</dbReference>
<dbReference type="PANTHER" id="PTHR45436:SF5">
    <property type="entry name" value="SENSOR HISTIDINE KINASE TRCS"/>
    <property type="match status" value="1"/>
</dbReference>
<dbReference type="InterPro" id="IPR050428">
    <property type="entry name" value="TCS_sensor_his_kinase"/>
</dbReference>
<evidence type="ECO:0000256" key="4">
    <source>
        <dbReference type="ARBA" id="ARBA00022679"/>
    </source>
</evidence>
<keyword evidence="9" id="KW-0472">Membrane</keyword>
<keyword evidence="6 11" id="KW-0418">Kinase</keyword>
<feature type="transmembrane region" description="Helical" evidence="9">
    <location>
        <begin position="12"/>
        <end position="36"/>
    </location>
</feature>
<dbReference type="InterPro" id="IPR005467">
    <property type="entry name" value="His_kinase_dom"/>
</dbReference>
<keyword evidence="5 9" id="KW-0812">Transmembrane</keyword>
<dbReference type="Proteomes" id="UP000824105">
    <property type="component" value="Unassembled WGS sequence"/>
</dbReference>
<dbReference type="InterPro" id="IPR003594">
    <property type="entry name" value="HATPase_dom"/>
</dbReference>
<reference evidence="11" key="2">
    <citation type="submission" date="2021-04" db="EMBL/GenBank/DDBJ databases">
        <authorList>
            <person name="Gilroy R."/>
        </authorList>
    </citation>
    <scope>NUCLEOTIDE SEQUENCE</scope>
    <source>
        <strain evidence="11">CHK188-11489</strain>
    </source>
</reference>
<protein>
    <recommendedName>
        <fullName evidence="2">histidine kinase</fullName>
        <ecNumber evidence="2">2.7.13.3</ecNumber>
    </recommendedName>
</protein>
<dbReference type="CDD" id="cd00082">
    <property type="entry name" value="HisKA"/>
    <property type="match status" value="1"/>
</dbReference>
<dbReference type="AlphaFoldDB" id="A0A9D2FLH1"/>
<keyword evidence="3" id="KW-0597">Phosphoprotein</keyword>
<evidence type="ECO:0000313" key="11">
    <source>
        <dbReference type="EMBL" id="HIZ62727.1"/>
    </source>
</evidence>
<evidence type="ECO:0000256" key="1">
    <source>
        <dbReference type="ARBA" id="ARBA00000085"/>
    </source>
</evidence>
<dbReference type="SMART" id="SM00388">
    <property type="entry name" value="HisKA"/>
    <property type="match status" value="1"/>
</dbReference>
<evidence type="ECO:0000313" key="12">
    <source>
        <dbReference type="Proteomes" id="UP000824105"/>
    </source>
</evidence>
<evidence type="ECO:0000256" key="8">
    <source>
        <dbReference type="ARBA" id="ARBA00023012"/>
    </source>
</evidence>
<dbReference type="Pfam" id="PF00512">
    <property type="entry name" value="HisKA"/>
    <property type="match status" value="1"/>
</dbReference>
<evidence type="ECO:0000256" key="5">
    <source>
        <dbReference type="ARBA" id="ARBA00022692"/>
    </source>
</evidence>
<evidence type="ECO:0000259" key="10">
    <source>
        <dbReference type="PROSITE" id="PS50109"/>
    </source>
</evidence>
<comment type="catalytic activity">
    <reaction evidence="1">
        <text>ATP + protein L-histidine = ADP + protein N-phospho-L-histidine.</text>
        <dbReference type="EC" id="2.7.13.3"/>
    </reaction>
</comment>
<proteinExistence type="predicted"/>
<gene>
    <name evidence="11" type="ORF">H9724_08180</name>
</gene>
<evidence type="ECO:0000256" key="9">
    <source>
        <dbReference type="SAM" id="Phobius"/>
    </source>
</evidence>
<comment type="caution">
    <text evidence="11">The sequence shown here is derived from an EMBL/GenBank/DDBJ whole genome shotgun (WGS) entry which is preliminary data.</text>
</comment>
<dbReference type="Gene3D" id="1.10.287.130">
    <property type="match status" value="1"/>
</dbReference>
<organism evidence="11 12">
    <name type="scientific">Candidatus Gemmiger avistercoris</name>
    <dbReference type="NCBI Taxonomy" id="2838606"/>
    <lineage>
        <taxon>Bacteria</taxon>
        <taxon>Bacillati</taxon>
        <taxon>Bacillota</taxon>
        <taxon>Clostridia</taxon>
        <taxon>Eubacteriales</taxon>
        <taxon>Gemmiger</taxon>
    </lineage>
</organism>
<dbReference type="EC" id="2.7.13.3" evidence="2"/>
<feature type="transmembrane region" description="Helical" evidence="9">
    <location>
        <begin position="157"/>
        <end position="177"/>
    </location>
</feature>
<feature type="domain" description="Histidine kinase" evidence="10">
    <location>
        <begin position="238"/>
        <end position="451"/>
    </location>
</feature>
<keyword evidence="8" id="KW-0902">Two-component regulatory system</keyword>
<dbReference type="Gene3D" id="3.30.565.10">
    <property type="entry name" value="Histidine kinase-like ATPase, C-terminal domain"/>
    <property type="match status" value="1"/>
</dbReference>
<dbReference type="SMART" id="SM00387">
    <property type="entry name" value="HATPase_c"/>
    <property type="match status" value="1"/>
</dbReference>
<accession>A0A9D2FLH1</accession>
<dbReference type="InterPro" id="IPR003661">
    <property type="entry name" value="HisK_dim/P_dom"/>
</dbReference>
<dbReference type="InterPro" id="IPR036890">
    <property type="entry name" value="HATPase_C_sf"/>
</dbReference>
<dbReference type="InterPro" id="IPR036097">
    <property type="entry name" value="HisK_dim/P_sf"/>
</dbReference>
<evidence type="ECO:0000256" key="3">
    <source>
        <dbReference type="ARBA" id="ARBA00022553"/>
    </source>
</evidence>
<keyword evidence="7 9" id="KW-1133">Transmembrane helix</keyword>